<name>A0A7G6U134_9BRAD</name>
<dbReference type="AlphaFoldDB" id="A0A7G6U134"/>
<dbReference type="InterPro" id="IPR038268">
    <property type="entry name" value="RHH_sf"/>
</dbReference>
<evidence type="ECO:0000259" key="1">
    <source>
        <dbReference type="Pfam" id="PF13467"/>
    </source>
</evidence>
<dbReference type="Gene3D" id="1.10.3990.20">
    <property type="entry name" value="protein bp1543"/>
    <property type="match status" value="1"/>
</dbReference>
<dbReference type="Proteomes" id="UP000515291">
    <property type="component" value="Chromosome"/>
</dbReference>
<evidence type="ECO:0000313" key="3">
    <source>
        <dbReference type="Proteomes" id="UP000515291"/>
    </source>
</evidence>
<reference evidence="3" key="1">
    <citation type="journal article" date="2020" name="Mol. Plant Microbe">
        <title>Rhizobial microsymbionts of the narrowly endemic Oxytropis species growing in Kamchatka are characterized by significant genetic diversity and possess a set of genes that are associated with T3SS and T6SS secretion systems and can affect the development of symbiosis.</title>
        <authorList>
            <person name="Safronova V."/>
            <person name="Guro P."/>
            <person name="Sazanova A."/>
            <person name="Kuznetsova I."/>
            <person name="Belimov A."/>
            <person name="Yakubov V."/>
            <person name="Chirak E."/>
            <person name="Afonin A."/>
            <person name="Gogolev Y."/>
            <person name="Andronov E."/>
            <person name="Tikhonovich I."/>
        </authorList>
    </citation>
    <scope>NUCLEOTIDE SEQUENCE [LARGE SCALE GENOMIC DNA]</scope>
    <source>
        <strain evidence="3">581</strain>
    </source>
</reference>
<sequence length="80" mass="8753">MPQPKRRKQGLVKADGSKSSVSLEPEFWSALKEIAIERGTSPAALVRLVDRNGPQVNLTSAVRLFVLQHFKAKIKDGSPA</sequence>
<dbReference type="InterPro" id="IPR027373">
    <property type="entry name" value="RHH_dom"/>
</dbReference>
<dbReference type="RefSeq" id="WP_184511632.1">
    <property type="nucleotide sequence ID" value="NZ_CP050292.1"/>
</dbReference>
<dbReference type="EMBL" id="CP050292">
    <property type="protein sequence ID" value="QND72716.1"/>
    <property type="molecule type" value="Genomic_DNA"/>
</dbReference>
<proteinExistence type="predicted"/>
<protein>
    <submittedName>
        <fullName evidence="2">Ribbon-helix-helix domain-containing protein</fullName>
    </submittedName>
</protein>
<evidence type="ECO:0000313" key="2">
    <source>
        <dbReference type="EMBL" id="QND72716.1"/>
    </source>
</evidence>
<dbReference type="Pfam" id="PF13467">
    <property type="entry name" value="RHH_4"/>
    <property type="match status" value="1"/>
</dbReference>
<organism evidence="2 3">
    <name type="scientific">Tardiphaga robiniae</name>
    <dbReference type="NCBI Taxonomy" id="943830"/>
    <lineage>
        <taxon>Bacteria</taxon>
        <taxon>Pseudomonadati</taxon>
        <taxon>Pseudomonadota</taxon>
        <taxon>Alphaproteobacteria</taxon>
        <taxon>Hyphomicrobiales</taxon>
        <taxon>Nitrobacteraceae</taxon>
        <taxon>Tardiphaga</taxon>
    </lineage>
</organism>
<dbReference type="KEGG" id="trb:HB776_16840"/>
<gene>
    <name evidence="2" type="ORF">HB776_16840</name>
</gene>
<accession>A0A7G6U134</accession>
<feature type="domain" description="Ribbon-helix-helix" evidence="1">
    <location>
        <begin position="14"/>
        <end position="70"/>
    </location>
</feature>